<organism evidence="10 11">
    <name type="scientific">Mesoflavibacter profundi</name>
    <dbReference type="NCBI Taxonomy" id="2708110"/>
    <lineage>
        <taxon>Bacteria</taxon>
        <taxon>Pseudomonadati</taxon>
        <taxon>Bacteroidota</taxon>
        <taxon>Flavobacteriia</taxon>
        <taxon>Flavobacteriales</taxon>
        <taxon>Flavobacteriaceae</taxon>
        <taxon>Mesoflavibacter</taxon>
    </lineage>
</organism>
<feature type="transmembrane region" description="Helical" evidence="8">
    <location>
        <begin position="419"/>
        <end position="436"/>
    </location>
</feature>
<dbReference type="PANTHER" id="PTHR33908">
    <property type="entry name" value="MANNOSYLTRANSFERASE YKCB-RELATED"/>
    <property type="match status" value="1"/>
</dbReference>
<gene>
    <name evidence="10" type="ORF">OOZ35_06715</name>
</gene>
<accession>A0ABT4RZD0</accession>
<evidence type="ECO:0000313" key="11">
    <source>
        <dbReference type="Proteomes" id="UP001149142"/>
    </source>
</evidence>
<reference evidence="10" key="1">
    <citation type="submission" date="2022-11" db="EMBL/GenBank/DDBJ databases">
        <title>Refractory cell wall polysaccharides provide important carbon source for microbial heterotrophs in the hadal ocean.</title>
        <authorList>
            <person name="Zhu X."/>
        </authorList>
    </citation>
    <scope>NUCLEOTIDE SEQUENCE</scope>
    <source>
        <strain evidence="10">MTRN7</strain>
    </source>
</reference>
<keyword evidence="3" id="KW-0328">Glycosyltransferase</keyword>
<dbReference type="Pfam" id="PF13231">
    <property type="entry name" value="PMT_2"/>
    <property type="match status" value="1"/>
</dbReference>
<evidence type="ECO:0000256" key="5">
    <source>
        <dbReference type="ARBA" id="ARBA00022692"/>
    </source>
</evidence>
<keyword evidence="6 8" id="KW-1133">Transmembrane helix</keyword>
<comment type="subcellular location">
    <subcellularLocation>
        <location evidence="1">Cell membrane</location>
        <topology evidence="1">Multi-pass membrane protein</topology>
    </subcellularLocation>
</comment>
<feature type="transmembrane region" description="Helical" evidence="8">
    <location>
        <begin position="203"/>
        <end position="220"/>
    </location>
</feature>
<evidence type="ECO:0000256" key="7">
    <source>
        <dbReference type="ARBA" id="ARBA00023136"/>
    </source>
</evidence>
<feature type="transmembrane region" description="Helical" evidence="8">
    <location>
        <begin position="109"/>
        <end position="129"/>
    </location>
</feature>
<dbReference type="EMBL" id="JAPFGC010000002">
    <property type="protein sequence ID" value="MDA0177180.1"/>
    <property type="molecule type" value="Genomic_DNA"/>
</dbReference>
<feature type="transmembrane region" description="Helical" evidence="8">
    <location>
        <begin position="14"/>
        <end position="35"/>
    </location>
</feature>
<evidence type="ECO:0000259" key="9">
    <source>
        <dbReference type="Pfam" id="PF13231"/>
    </source>
</evidence>
<name>A0ABT4RZD0_9FLAO</name>
<keyword evidence="5 8" id="KW-0812">Transmembrane</keyword>
<keyword evidence="11" id="KW-1185">Reference proteome</keyword>
<evidence type="ECO:0000256" key="1">
    <source>
        <dbReference type="ARBA" id="ARBA00004651"/>
    </source>
</evidence>
<comment type="caution">
    <text evidence="10">The sequence shown here is derived from an EMBL/GenBank/DDBJ whole genome shotgun (WGS) entry which is preliminary data.</text>
</comment>
<keyword evidence="7 8" id="KW-0472">Membrane</keyword>
<feature type="transmembrane region" description="Helical" evidence="8">
    <location>
        <begin position="162"/>
        <end position="191"/>
    </location>
</feature>
<protein>
    <submittedName>
        <fullName evidence="10">Glycosyltransferase family 39 protein</fullName>
    </submittedName>
</protein>
<evidence type="ECO:0000313" key="10">
    <source>
        <dbReference type="EMBL" id="MDA0177180.1"/>
    </source>
</evidence>
<feature type="transmembrane region" description="Helical" evidence="8">
    <location>
        <begin position="359"/>
        <end position="381"/>
    </location>
</feature>
<dbReference type="InterPro" id="IPR038731">
    <property type="entry name" value="RgtA/B/C-like"/>
</dbReference>
<feature type="domain" description="Glycosyltransferase RgtA/B/C/D-like" evidence="9">
    <location>
        <begin position="69"/>
        <end position="220"/>
    </location>
</feature>
<evidence type="ECO:0000256" key="4">
    <source>
        <dbReference type="ARBA" id="ARBA00022679"/>
    </source>
</evidence>
<evidence type="ECO:0000256" key="3">
    <source>
        <dbReference type="ARBA" id="ARBA00022676"/>
    </source>
</evidence>
<keyword evidence="4" id="KW-0808">Transferase</keyword>
<keyword evidence="2" id="KW-1003">Cell membrane</keyword>
<sequence length="444" mass="51779">MINKIKALIHQKPMALLLVYAIAIRLIFVCFYGAITLTPDSYDYLALADTITNFDWSNYDGKRTPGFPIFISLFGGNLTVLIGFQIILGVLTTVLLFNITRHITKTTNLAFWTAIIYTSFVNVVLFDFAVLTENISAFVLLLTIWHIIKSNLFNLQASIKHYILLSFMFGWLYMIRPFFIYIPIGFALFFIVKQFKTNLKNSLIKSLITLSVPLLSYILWNNYNLKTIGHFTNTQYFGINLAQTATPFFEKAVTNDTLIKTILVKHRDSLKQYNPDRIAMSVWFAHQELLHKTKLTEVELSHRLSLISKDLFKKHPELYLKQVGISWLLFWGNKSSFYWNNNKVKNSYFRLGIIATWLYLQRYLLLIINVFFIIFSFKKIYHFFKNKCTNYDVNLFIICIVLSASLAQALVAFGNNSRFCYPYFALIVYFVMLNLNNRLKKIKT</sequence>
<dbReference type="PANTHER" id="PTHR33908:SF11">
    <property type="entry name" value="MEMBRANE PROTEIN"/>
    <property type="match status" value="1"/>
</dbReference>
<dbReference type="Proteomes" id="UP001149142">
    <property type="component" value="Unassembled WGS sequence"/>
</dbReference>
<evidence type="ECO:0000256" key="2">
    <source>
        <dbReference type="ARBA" id="ARBA00022475"/>
    </source>
</evidence>
<evidence type="ECO:0000256" key="8">
    <source>
        <dbReference type="SAM" id="Phobius"/>
    </source>
</evidence>
<dbReference type="InterPro" id="IPR050297">
    <property type="entry name" value="LipidA_mod_glycosyltrf_83"/>
</dbReference>
<feature type="transmembrane region" description="Helical" evidence="8">
    <location>
        <begin position="393"/>
        <end position="413"/>
    </location>
</feature>
<proteinExistence type="predicted"/>
<dbReference type="RefSeq" id="WP_106688282.1">
    <property type="nucleotide sequence ID" value="NZ_CAXQEU010000005.1"/>
</dbReference>
<evidence type="ECO:0000256" key="6">
    <source>
        <dbReference type="ARBA" id="ARBA00022989"/>
    </source>
</evidence>
<feature type="transmembrane region" description="Helical" evidence="8">
    <location>
        <begin position="69"/>
        <end position="97"/>
    </location>
</feature>